<accession>A0AAV7PZM5</accession>
<protein>
    <submittedName>
        <fullName evidence="2">Uncharacterized protein</fullName>
    </submittedName>
</protein>
<organism evidence="2 3">
    <name type="scientific">Pleurodeles waltl</name>
    <name type="common">Iberian ribbed newt</name>
    <dbReference type="NCBI Taxonomy" id="8319"/>
    <lineage>
        <taxon>Eukaryota</taxon>
        <taxon>Metazoa</taxon>
        <taxon>Chordata</taxon>
        <taxon>Craniata</taxon>
        <taxon>Vertebrata</taxon>
        <taxon>Euteleostomi</taxon>
        <taxon>Amphibia</taxon>
        <taxon>Batrachia</taxon>
        <taxon>Caudata</taxon>
        <taxon>Salamandroidea</taxon>
        <taxon>Salamandridae</taxon>
        <taxon>Pleurodelinae</taxon>
        <taxon>Pleurodeles</taxon>
    </lineage>
</organism>
<evidence type="ECO:0000256" key="1">
    <source>
        <dbReference type="SAM" id="MobiDB-lite"/>
    </source>
</evidence>
<gene>
    <name evidence="2" type="ORF">NDU88_010743</name>
</gene>
<sequence>MSAWVRWSGSDNCQQYLSGFGQSVLDWVRVGVWCARAETESPSPSKRLSCGGAQRQTTMKEDGDRAGVQPFSPNGAGRGGVAGLGGCRHVLAGDGVTLGWIPLSPPSAPLSATTDSAGEKLSGG</sequence>
<dbReference type="AlphaFoldDB" id="A0AAV7PZM5"/>
<evidence type="ECO:0000313" key="3">
    <source>
        <dbReference type="Proteomes" id="UP001066276"/>
    </source>
</evidence>
<dbReference type="Proteomes" id="UP001066276">
    <property type="component" value="Chromosome 7"/>
</dbReference>
<reference evidence="2" key="1">
    <citation type="journal article" date="2022" name="bioRxiv">
        <title>Sequencing and chromosome-scale assembly of the giantPleurodeles waltlgenome.</title>
        <authorList>
            <person name="Brown T."/>
            <person name="Elewa A."/>
            <person name="Iarovenko S."/>
            <person name="Subramanian E."/>
            <person name="Araus A.J."/>
            <person name="Petzold A."/>
            <person name="Susuki M."/>
            <person name="Suzuki K.-i.T."/>
            <person name="Hayashi T."/>
            <person name="Toyoda A."/>
            <person name="Oliveira C."/>
            <person name="Osipova E."/>
            <person name="Leigh N.D."/>
            <person name="Simon A."/>
            <person name="Yun M.H."/>
        </authorList>
    </citation>
    <scope>NUCLEOTIDE SEQUENCE</scope>
    <source>
        <strain evidence="2">20211129_DDA</strain>
        <tissue evidence="2">Liver</tissue>
    </source>
</reference>
<dbReference type="EMBL" id="JANPWB010000011">
    <property type="protein sequence ID" value="KAJ1132430.1"/>
    <property type="molecule type" value="Genomic_DNA"/>
</dbReference>
<feature type="region of interest" description="Disordered" evidence="1">
    <location>
        <begin position="39"/>
        <end position="77"/>
    </location>
</feature>
<evidence type="ECO:0000313" key="2">
    <source>
        <dbReference type="EMBL" id="KAJ1132430.1"/>
    </source>
</evidence>
<name>A0AAV7PZM5_PLEWA</name>
<feature type="region of interest" description="Disordered" evidence="1">
    <location>
        <begin position="103"/>
        <end position="124"/>
    </location>
</feature>
<proteinExistence type="predicted"/>
<keyword evidence="3" id="KW-1185">Reference proteome</keyword>
<comment type="caution">
    <text evidence="2">The sequence shown here is derived from an EMBL/GenBank/DDBJ whole genome shotgun (WGS) entry which is preliminary data.</text>
</comment>